<sequence>MITVSNFKKHLIDKGGLTNEEFTQIEYLIKTKKVAKGQFLLKQGDICSHFFFVEQGLLRFYALNEEGKENILQFATETWLVSDRGSFFFKEPSTYYIDAAENSIVVIIDEEFIDQVSRINPDFRKRNEQLLHNHIRHLYKRVSLLLGASARVRYLDFIAMYPDVLLRVPQWMIASYLGITPESLSRVRKALAKENFNPNN</sequence>
<dbReference type="AlphaFoldDB" id="A0A0P0CKA3"/>
<dbReference type="KEGG" id="ahz:APS56_02850"/>
<dbReference type="Proteomes" id="UP000057981">
    <property type="component" value="Chromosome"/>
</dbReference>
<dbReference type="InterPro" id="IPR014710">
    <property type="entry name" value="RmlC-like_jellyroll"/>
</dbReference>
<gene>
    <name evidence="2" type="ORF">APS56_02850</name>
</gene>
<dbReference type="STRING" id="1736674.APS56_02850"/>
<dbReference type="InterPro" id="IPR018490">
    <property type="entry name" value="cNMP-bd_dom_sf"/>
</dbReference>
<dbReference type="OrthoDB" id="1092431at2"/>
<dbReference type="EMBL" id="CP012898">
    <property type="protein sequence ID" value="ALJ06701.1"/>
    <property type="molecule type" value="Genomic_DNA"/>
</dbReference>
<dbReference type="Gene3D" id="1.10.10.10">
    <property type="entry name" value="Winged helix-like DNA-binding domain superfamily/Winged helix DNA-binding domain"/>
    <property type="match status" value="1"/>
</dbReference>
<accession>A0A0P0CKA3</accession>
<feature type="domain" description="Cyclic nucleotide-binding" evidence="1">
    <location>
        <begin position="16"/>
        <end position="134"/>
    </location>
</feature>
<keyword evidence="3" id="KW-1185">Reference proteome</keyword>
<proteinExistence type="predicted"/>
<dbReference type="Pfam" id="PF00027">
    <property type="entry name" value="cNMP_binding"/>
    <property type="match status" value="1"/>
</dbReference>
<protein>
    <submittedName>
        <fullName evidence="2">Cyclic nucleotide-binding protein</fullName>
    </submittedName>
</protein>
<name>A0A0P0CKA3_9FLAO</name>
<dbReference type="SUPFAM" id="SSF51206">
    <property type="entry name" value="cAMP-binding domain-like"/>
    <property type="match status" value="1"/>
</dbReference>
<dbReference type="PATRIC" id="fig|1736674.3.peg.594"/>
<evidence type="ECO:0000259" key="1">
    <source>
        <dbReference type="PROSITE" id="PS50042"/>
    </source>
</evidence>
<organism evidence="2 3">
    <name type="scientific">Pseudalgibacter alginicilyticus</name>
    <dbReference type="NCBI Taxonomy" id="1736674"/>
    <lineage>
        <taxon>Bacteria</taxon>
        <taxon>Pseudomonadati</taxon>
        <taxon>Bacteroidota</taxon>
        <taxon>Flavobacteriia</taxon>
        <taxon>Flavobacteriales</taxon>
        <taxon>Flavobacteriaceae</taxon>
        <taxon>Pseudalgibacter</taxon>
    </lineage>
</organism>
<dbReference type="InterPro" id="IPR000595">
    <property type="entry name" value="cNMP-bd_dom"/>
</dbReference>
<evidence type="ECO:0000313" key="3">
    <source>
        <dbReference type="Proteomes" id="UP000057981"/>
    </source>
</evidence>
<dbReference type="InterPro" id="IPR036388">
    <property type="entry name" value="WH-like_DNA-bd_sf"/>
</dbReference>
<reference evidence="2 3" key="1">
    <citation type="submission" date="2015-10" db="EMBL/GenBank/DDBJ databases">
        <authorList>
            <person name="Gilbert D.G."/>
        </authorList>
    </citation>
    <scope>NUCLEOTIDE SEQUENCE [LARGE SCALE GENOMIC DNA]</scope>
    <source>
        <strain evidence="3">HZ-22</strain>
    </source>
</reference>
<evidence type="ECO:0000313" key="2">
    <source>
        <dbReference type="EMBL" id="ALJ06701.1"/>
    </source>
</evidence>
<dbReference type="PROSITE" id="PS50042">
    <property type="entry name" value="CNMP_BINDING_3"/>
    <property type="match status" value="1"/>
</dbReference>
<dbReference type="CDD" id="cd00038">
    <property type="entry name" value="CAP_ED"/>
    <property type="match status" value="1"/>
</dbReference>
<dbReference type="Gene3D" id="2.60.120.10">
    <property type="entry name" value="Jelly Rolls"/>
    <property type="match status" value="1"/>
</dbReference>